<evidence type="ECO:0000313" key="2">
    <source>
        <dbReference type="Proteomes" id="UP001531129"/>
    </source>
</evidence>
<name>A0ABU8CUT6_9HYPH</name>
<dbReference type="Proteomes" id="UP001531129">
    <property type="component" value="Unassembled WGS sequence"/>
</dbReference>
<sequence length="43" mass="4834">MAAAQDQMAILSHKNAEEQVCSFLLKLLHRNPNHRRSSASSSR</sequence>
<dbReference type="EMBL" id="JBAMYC010000026">
    <property type="protein sequence ID" value="MEI1252581.1"/>
    <property type="molecule type" value="Genomic_DNA"/>
</dbReference>
<evidence type="ECO:0000313" key="1">
    <source>
        <dbReference type="EMBL" id="MEI1252581.1"/>
    </source>
</evidence>
<dbReference type="RefSeq" id="WP_264425464.1">
    <property type="nucleotide sequence ID" value="NZ_JBAMYC010000026.1"/>
</dbReference>
<reference evidence="1 2" key="1">
    <citation type="submission" date="2024-01" db="EMBL/GenBank/DDBJ databases">
        <title>Draft genome sequences of three bacterial strains isolated from Acacia saligna represent a potential new species within the genus Rhizobium.</title>
        <authorList>
            <person name="Tambong J.T."/>
            <person name="Mnasri B."/>
        </authorList>
    </citation>
    <scope>NUCLEOTIDE SEQUENCE [LARGE SCALE GENOMIC DNA]</scope>
    <source>
        <strain evidence="1 2">1AS12I</strain>
    </source>
</reference>
<accession>A0ABU8CUT6</accession>
<protein>
    <submittedName>
        <fullName evidence="1">Uncharacterized protein</fullName>
    </submittedName>
</protein>
<organism evidence="1 2">
    <name type="scientific">Rhizobium aouanii</name>
    <dbReference type="NCBI Taxonomy" id="3118145"/>
    <lineage>
        <taxon>Bacteria</taxon>
        <taxon>Pseudomonadati</taxon>
        <taxon>Pseudomonadota</taxon>
        <taxon>Alphaproteobacteria</taxon>
        <taxon>Hyphomicrobiales</taxon>
        <taxon>Rhizobiaceae</taxon>
        <taxon>Rhizobium/Agrobacterium group</taxon>
        <taxon>Rhizobium</taxon>
    </lineage>
</organism>
<keyword evidence="2" id="KW-1185">Reference proteome</keyword>
<comment type="caution">
    <text evidence="1">The sequence shown here is derived from an EMBL/GenBank/DDBJ whole genome shotgun (WGS) entry which is preliminary data.</text>
</comment>
<gene>
    <name evidence="1" type="ORF">V8Q02_31995</name>
</gene>
<proteinExistence type="predicted"/>